<evidence type="ECO:0000313" key="2">
    <source>
        <dbReference type="Proteomes" id="UP000824782"/>
    </source>
</evidence>
<reference evidence="1" key="1">
    <citation type="thesis" date="2020" institute="ProQuest LLC" country="789 East Eisenhower Parkway, Ann Arbor, MI, USA">
        <title>Comparative Genomics and Chromosome Evolution.</title>
        <authorList>
            <person name="Mudd A.B."/>
        </authorList>
    </citation>
    <scope>NUCLEOTIDE SEQUENCE</scope>
    <source>
        <strain evidence="1">237g6f4</strain>
        <tissue evidence="1">Blood</tissue>
    </source>
</reference>
<gene>
    <name evidence="1" type="ORF">GDO81_013613</name>
</gene>
<name>A0AAV7B1N6_ENGPU</name>
<proteinExistence type="predicted"/>
<protein>
    <submittedName>
        <fullName evidence="1">Uncharacterized protein</fullName>
    </submittedName>
</protein>
<keyword evidence="2" id="KW-1185">Reference proteome</keyword>
<dbReference type="EMBL" id="WNYA01000006">
    <property type="protein sequence ID" value="KAG8567417.1"/>
    <property type="molecule type" value="Genomic_DNA"/>
</dbReference>
<evidence type="ECO:0000313" key="1">
    <source>
        <dbReference type="EMBL" id="KAG8567417.1"/>
    </source>
</evidence>
<accession>A0AAV7B1N6</accession>
<comment type="caution">
    <text evidence="1">The sequence shown here is derived from an EMBL/GenBank/DDBJ whole genome shotgun (WGS) entry which is preliminary data.</text>
</comment>
<dbReference type="Proteomes" id="UP000824782">
    <property type="component" value="Unassembled WGS sequence"/>
</dbReference>
<dbReference type="AlphaFoldDB" id="A0AAV7B1N6"/>
<sequence>MNSGFTNYNSCLQLPKWICLSGRSLFTSVTMTTIAGIALVTLDTPLPAKLAAHPSPWLHQQLNYNCSLHRRRCVFSHDMFPFT</sequence>
<organism evidence="1 2">
    <name type="scientific">Engystomops pustulosus</name>
    <name type="common">Tungara frog</name>
    <name type="synonym">Physalaemus pustulosus</name>
    <dbReference type="NCBI Taxonomy" id="76066"/>
    <lineage>
        <taxon>Eukaryota</taxon>
        <taxon>Metazoa</taxon>
        <taxon>Chordata</taxon>
        <taxon>Craniata</taxon>
        <taxon>Vertebrata</taxon>
        <taxon>Euteleostomi</taxon>
        <taxon>Amphibia</taxon>
        <taxon>Batrachia</taxon>
        <taxon>Anura</taxon>
        <taxon>Neobatrachia</taxon>
        <taxon>Hyloidea</taxon>
        <taxon>Leptodactylidae</taxon>
        <taxon>Leiuperinae</taxon>
        <taxon>Engystomops</taxon>
    </lineage>
</organism>